<gene>
    <name evidence="1" type="ORF">GCM10011320_50000</name>
</gene>
<proteinExistence type="predicted"/>
<reference evidence="1" key="2">
    <citation type="submission" date="2020-09" db="EMBL/GenBank/DDBJ databases">
        <authorList>
            <person name="Sun Q."/>
            <person name="Zhou Y."/>
        </authorList>
    </citation>
    <scope>NUCLEOTIDE SEQUENCE</scope>
    <source>
        <strain evidence="1">CGMCC 1.3617</strain>
    </source>
</reference>
<evidence type="ECO:0000313" key="1">
    <source>
        <dbReference type="EMBL" id="GGJ36251.1"/>
    </source>
</evidence>
<evidence type="ECO:0000313" key="2">
    <source>
        <dbReference type="Proteomes" id="UP000661507"/>
    </source>
</evidence>
<protein>
    <submittedName>
        <fullName evidence="1">Uncharacterized protein</fullName>
    </submittedName>
</protein>
<keyword evidence="2" id="KW-1185">Reference proteome</keyword>
<accession>A0A917L086</accession>
<sequence>MARGTAIKRPSHRLNATIARPGIGALSRFAGMPTRTRRNAPER</sequence>
<dbReference type="EMBL" id="BMKW01000014">
    <property type="protein sequence ID" value="GGJ36251.1"/>
    <property type="molecule type" value="Genomic_DNA"/>
</dbReference>
<dbReference type="Proteomes" id="UP000661507">
    <property type="component" value="Unassembled WGS sequence"/>
</dbReference>
<comment type="caution">
    <text evidence="1">The sequence shown here is derived from an EMBL/GenBank/DDBJ whole genome shotgun (WGS) entry which is preliminary data.</text>
</comment>
<organism evidence="1 2">
    <name type="scientific">Neoroseomonas lacus</name>
    <dbReference type="NCBI Taxonomy" id="287609"/>
    <lineage>
        <taxon>Bacteria</taxon>
        <taxon>Pseudomonadati</taxon>
        <taxon>Pseudomonadota</taxon>
        <taxon>Alphaproteobacteria</taxon>
        <taxon>Acetobacterales</taxon>
        <taxon>Acetobacteraceae</taxon>
        <taxon>Neoroseomonas</taxon>
    </lineage>
</organism>
<reference evidence="1" key="1">
    <citation type="journal article" date="2014" name="Int. J. Syst. Evol. Microbiol.">
        <title>Complete genome sequence of Corynebacterium casei LMG S-19264T (=DSM 44701T), isolated from a smear-ripened cheese.</title>
        <authorList>
            <consortium name="US DOE Joint Genome Institute (JGI-PGF)"/>
            <person name="Walter F."/>
            <person name="Albersmeier A."/>
            <person name="Kalinowski J."/>
            <person name="Ruckert C."/>
        </authorList>
    </citation>
    <scope>NUCLEOTIDE SEQUENCE</scope>
    <source>
        <strain evidence="1">CGMCC 1.3617</strain>
    </source>
</reference>
<name>A0A917L086_9PROT</name>
<dbReference type="AlphaFoldDB" id="A0A917L086"/>